<dbReference type="InterPro" id="IPR057670">
    <property type="entry name" value="SH3_retrovirus"/>
</dbReference>
<gene>
    <name evidence="2" type="ORF">VITISV_018543</name>
</gene>
<dbReference type="AlphaFoldDB" id="A5CBH7"/>
<feature type="domain" description="Retroviral polymerase SH3-like" evidence="1">
    <location>
        <begin position="38"/>
        <end position="97"/>
    </location>
</feature>
<proteinExistence type="predicted"/>
<dbReference type="EMBL" id="AM489078">
    <property type="protein sequence ID" value="CAN66566.1"/>
    <property type="molecule type" value="Genomic_DNA"/>
</dbReference>
<organism evidence="2">
    <name type="scientific">Vitis vinifera</name>
    <name type="common">Grape</name>
    <dbReference type="NCBI Taxonomy" id="29760"/>
    <lineage>
        <taxon>Eukaryota</taxon>
        <taxon>Viridiplantae</taxon>
        <taxon>Streptophyta</taxon>
        <taxon>Embryophyta</taxon>
        <taxon>Tracheophyta</taxon>
        <taxon>Spermatophyta</taxon>
        <taxon>Magnoliopsida</taxon>
        <taxon>eudicotyledons</taxon>
        <taxon>Gunneridae</taxon>
        <taxon>Pentapetalae</taxon>
        <taxon>rosids</taxon>
        <taxon>Vitales</taxon>
        <taxon>Vitaceae</taxon>
        <taxon>Viteae</taxon>
        <taxon>Vitis</taxon>
    </lineage>
</organism>
<protein>
    <recommendedName>
        <fullName evidence="1">Retroviral polymerase SH3-like domain-containing protein</fullName>
    </recommendedName>
</protein>
<dbReference type="CDD" id="cd09272">
    <property type="entry name" value="RNase_HI_RT_Ty1"/>
    <property type="match status" value="1"/>
</dbReference>
<accession>A5CBH7</accession>
<dbReference type="Pfam" id="PF25597">
    <property type="entry name" value="SH3_retrovirus"/>
    <property type="match status" value="1"/>
</dbReference>
<name>A5CBH7_VITVI</name>
<evidence type="ECO:0000313" key="2">
    <source>
        <dbReference type="EMBL" id="CAN66566.1"/>
    </source>
</evidence>
<dbReference type="PANTHER" id="PTHR11439">
    <property type="entry name" value="GAG-POL-RELATED RETROTRANSPOSON"/>
    <property type="match status" value="1"/>
</dbReference>
<evidence type="ECO:0000259" key="1">
    <source>
        <dbReference type="Pfam" id="PF25597"/>
    </source>
</evidence>
<reference evidence="2" key="1">
    <citation type="journal article" date="2007" name="PLoS ONE">
        <title>The first genome sequence of an elite grapevine cultivar (Pinot noir Vitis vinifera L.): coping with a highly heterozygous genome.</title>
        <authorList>
            <person name="Velasco R."/>
            <person name="Zharkikh A."/>
            <person name="Troggio M."/>
            <person name="Cartwright D.A."/>
            <person name="Cestaro A."/>
            <person name="Pruss D."/>
            <person name="Pindo M."/>
            <person name="FitzGerald L.M."/>
            <person name="Vezzulli S."/>
            <person name="Reid J."/>
            <person name="Malacarne G."/>
            <person name="Iliev D."/>
            <person name="Coppola G."/>
            <person name="Wardell B."/>
            <person name="Micheletti D."/>
            <person name="Macalma T."/>
            <person name="Facci M."/>
            <person name="Mitchell J.T."/>
            <person name="Perazzolli M."/>
            <person name="Eldredge G."/>
            <person name="Gatto P."/>
            <person name="Oyzerski R."/>
            <person name="Moretto M."/>
            <person name="Gutin N."/>
            <person name="Stefanini M."/>
            <person name="Chen Y."/>
            <person name="Segala C."/>
            <person name="Davenport C."/>
            <person name="Dematte L."/>
            <person name="Mraz A."/>
            <person name="Battilana J."/>
            <person name="Stormo K."/>
            <person name="Costa F."/>
            <person name="Tao Q."/>
            <person name="Si-Ammour A."/>
            <person name="Harkins T."/>
            <person name="Lackey A."/>
            <person name="Perbost C."/>
            <person name="Taillon B."/>
            <person name="Stella A."/>
            <person name="Solovyev V."/>
            <person name="Fawcett J.A."/>
            <person name="Sterck L."/>
            <person name="Vandepoele K."/>
            <person name="Grando S.M."/>
            <person name="Toppo S."/>
            <person name="Moser C."/>
            <person name="Lanchbury J."/>
            <person name="Bogden R."/>
            <person name="Skolnick M."/>
            <person name="Sgaramella V."/>
            <person name="Bhatnagar S.K."/>
            <person name="Fontana P."/>
            <person name="Gutin A."/>
            <person name="Van de Peer Y."/>
            <person name="Salamini F."/>
            <person name="Viola R."/>
        </authorList>
    </citation>
    <scope>NUCLEOTIDE SEQUENCE</scope>
</reference>
<dbReference type="PANTHER" id="PTHR11439:SF483">
    <property type="entry name" value="PEPTIDE SYNTHASE GLIP-LIKE, PUTATIVE (AFU_ORTHOLOGUE AFUA_3G12920)-RELATED"/>
    <property type="match status" value="1"/>
</dbReference>
<sequence length="287" mass="32348">MACYLISKSPRAALDGKAAEEVWIGSPIYYSGFKVFGCPTYVHIPNEERSKLDAKSRQFIFLGYQKVVKGFKLWDPKANKVVISRDVVFDEKSMIEVNKLKSLLSKEFDMNDLGATKKILGMEIHMNRTSGRLWLSQHSYVKKVLEKFNMDNAKPVSTPLANHFRLSTNQCPKTDDEEKDMSKVPYASVVGCLMYAMVCTRPDLAHAVSVSDPSVRGYVDVDYVGDLDDRRSTIGYVFTLGGEPICWKSMIQSLVVLSTTEWEYMAIVEAAKESLWLTGLVKELGIQ</sequence>